<dbReference type="Proteomes" id="UP001141434">
    <property type="component" value="Unassembled WGS sequence"/>
</dbReference>
<dbReference type="InterPro" id="IPR019004">
    <property type="entry name" value="YqeY/Aim41"/>
</dbReference>
<keyword evidence="1" id="KW-0496">Mitochondrion</keyword>
<dbReference type="GO" id="GO:0016884">
    <property type="term" value="F:carbon-nitrogen ligase activity, with glutamine as amido-N-donor"/>
    <property type="evidence" value="ECO:0007669"/>
    <property type="project" value="UniProtKB-UniRule"/>
</dbReference>
<gene>
    <name evidence="1" type="primary">AIM41</name>
    <name evidence="2" type="ORF">NUU61_009592</name>
</gene>
<proteinExistence type="inferred from homology"/>
<reference evidence="2" key="1">
    <citation type="submission" date="2022-11" db="EMBL/GenBank/DDBJ databases">
        <authorList>
            <person name="Petersen C."/>
        </authorList>
    </citation>
    <scope>NUCLEOTIDE SEQUENCE</scope>
    <source>
        <strain evidence="2">IBT 34128</strain>
    </source>
</reference>
<sequence length="189" mass="20524">MFYSLRLFARVPRVPVRVPAGSLRWNSSTSPATPPLLATLRTDLKTAMRAKDTSRLNVLRALISETNNAAKTTSPITTDIQLLSLIRRRQAASREAAKQFAAADRSDLKDQEEAQIAVLDEYAGQVKTVSTEELREAITRDIEAIKADGGKPNPGILIKRLAHSPGGSLNGKPVDMRQLAALAQEIIAA</sequence>
<reference evidence="2" key="2">
    <citation type="journal article" date="2023" name="IMA Fungus">
        <title>Comparative genomic study of the Penicillium genus elucidates a diverse pangenome and 15 lateral gene transfer events.</title>
        <authorList>
            <person name="Petersen C."/>
            <person name="Sorensen T."/>
            <person name="Nielsen M.R."/>
            <person name="Sondergaard T.E."/>
            <person name="Sorensen J.L."/>
            <person name="Fitzpatrick D.A."/>
            <person name="Frisvad J.C."/>
            <person name="Nielsen K.L."/>
        </authorList>
    </citation>
    <scope>NUCLEOTIDE SEQUENCE</scope>
    <source>
        <strain evidence="2">IBT 34128</strain>
    </source>
</reference>
<comment type="caution">
    <text evidence="2">The sequence shown here is derived from an EMBL/GenBank/DDBJ whole genome shotgun (WGS) entry which is preliminary data.</text>
</comment>
<evidence type="ECO:0000313" key="3">
    <source>
        <dbReference type="Proteomes" id="UP001141434"/>
    </source>
</evidence>
<dbReference type="PANTHER" id="PTHR28055">
    <property type="entry name" value="ALTERED INHERITANCE OF MITOCHONDRIA PROTEIN 41, MITOCHONDRIAL"/>
    <property type="match status" value="1"/>
</dbReference>
<dbReference type="InterPro" id="IPR003789">
    <property type="entry name" value="Asn/Gln_tRNA_amidoTrase-B-like"/>
</dbReference>
<keyword evidence="3" id="KW-1185">Reference proteome</keyword>
<name>A0A9W9JTI8_9EURO</name>
<dbReference type="EMBL" id="JAPMSZ010000012">
    <property type="protein sequence ID" value="KAJ5081328.1"/>
    <property type="molecule type" value="Genomic_DNA"/>
</dbReference>
<evidence type="ECO:0000256" key="1">
    <source>
        <dbReference type="RuleBase" id="RU365099"/>
    </source>
</evidence>
<dbReference type="GO" id="GO:0005739">
    <property type="term" value="C:mitochondrion"/>
    <property type="evidence" value="ECO:0007669"/>
    <property type="project" value="UniProtKB-SubCell"/>
</dbReference>
<dbReference type="OrthoDB" id="538640at2759"/>
<comment type="subcellular location">
    <subcellularLocation>
        <location evidence="1">Mitochondrion</location>
    </subcellularLocation>
</comment>
<dbReference type="PANTHER" id="PTHR28055:SF1">
    <property type="entry name" value="ALTERED INHERITANCE OF MITOCHONDRIA PROTEIN 41, MITOCHONDRIAL"/>
    <property type="match status" value="1"/>
</dbReference>
<dbReference type="Gene3D" id="1.10.1510.10">
    <property type="entry name" value="Uncharacterised protein YqeY/AIM41 PF09424, N-terminal domain"/>
    <property type="match status" value="1"/>
</dbReference>
<dbReference type="InterPro" id="IPR042184">
    <property type="entry name" value="YqeY/Aim41_N"/>
</dbReference>
<organism evidence="2 3">
    <name type="scientific">Penicillium alfredii</name>
    <dbReference type="NCBI Taxonomy" id="1506179"/>
    <lineage>
        <taxon>Eukaryota</taxon>
        <taxon>Fungi</taxon>
        <taxon>Dikarya</taxon>
        <taxon>Ascomycota</taxon>
        <taxon>Pezizomycotina</taxon>
        <taxon>Eurotiomycetes</taxon>
        <taxon>Eurotiomycetidae</taxon>
        <taxon>Eurotiales</taxon>
        <taxon>Aspergillaceae</taxon>
        <taxon>Penicillium</taxon>
    </lineage>
</organism>
<comment type="similarity">
    <text evidence="1">Belongs to the AIM41 family.</text>
</comment>
<protein>
    <recommendedName>
        <fullName evidence="1">Altered inheritance of mitochondria protein 41</fullName>
    </recommendedName>
</protein>
<dbReference type="Pfam" id="PF09424">
    <property type="entry name" value="YqeY"/>
    <property type="match status" value="1"/>
</dbReference>
<dbReference type="SUPFAM" id="SSF89095">
    <property type="entry name" value="GatB/YqeY motif"/>
    <property type="match status" value="1"/>
</dbReference>
<evidence type="ECO:0000313" key="2">
    <source>
        <dbReference type="EMBL" id="KAJ5081328.1"/>
    </source>
</evidence>
<dbReference type="AlphaFoldDB" id="A0A9W9JTI8"/>
<accession>A0A9W9JTI8</accession>